<keyword evidence="2" id="KW-1185">Reference proteome</keyword>
<gene>
    <name evidence="3" type="primary">LOC108008771</name>
</gene>
<feature type="compositionally biased region" description="Polar residues" evidence="1">
    <location>
        <begin position="319"/>
        <end position="335"/>
    </location>
</feature>
<feature type="compositionally biased region" description="Low complexity" evidence="1">
    <location>
        <begin position="290"/>
        <end position="318"/>
    </location>
</feature>
<evidence type="ECO:0000313" key="2">
    <source>
        <dbReference type="Proteomes" id="UP001652628"/>
    </source>
</evidence>
<dbReference type="InterPro" id="IPR031958">
    <property type="entry name" value="DUF4778"/>
</dbReference>
<dbReference type="AlphaFoldDB" id="A0AB39Z447"/>
<dbReference type="GeneID" id="108008771"/>
<reference evidence="3" key="1">
    <citation type="submission" date="2025-08" db="UniProtKB">
        <authorList>
            <consortium name="RefSeq"/>
        </authorList>
    </citation>
    <scope>IDENTIFICATION</scope>
</reference>
<dbReference type="Pfam" id="PF16008">
    <property type="entry name" value="DUF4778"/>
    <property type="match status" value="1"/>
</dbReference>
<evidence type="ECO:0000256" key="1">
    <source>
        <dbReference type="SAM" id="MobiDB-lite"/>
    </source>
</evidence>
<feature type="compositionally biased region" description="Polar residues" evidence="1">
    <location>
        <begin position="273"/>
        <end position="289"/>
    </location>
</feature>
<protein>
    <submittedName>
        <fullName evidence="3">Uncharacterized protein</fullName>
    </submittedName>
</protein>
<name>A0AB39Z447_DROSZ</name>
<feature type="region of interest" description="Disordered" evidence="1">
    <location>
        <begin position="272"/>
        <end position="346"/>
    </location>
</feature>
<accession>A0AB39Z447</accession>
<organism evidence="2 3">
    <name type="scientific">Drosophila suzukii</name>
    <name type="common">Spotted-wing drosophila fruit fly</name>
    <dbReference type="NCBI Taxonomy" id="28584"/>
    <lineage>
        <taxon>Eukaryota</taxon>
        <taxon>Metazoa</taxon>
        <taxon>Ecdysozoa</taxon>
        <taxon>Arthropoda</taxon>
        <taxon>Hexapoda</taxon>
        <taxon>Insecta</taxon>
        <taxon>Pterygota</taxon>
        <taxon>Neoptera</taxon>
        <taxon>Endopterygota</taxon>
        <taxon>Diptera</taxon>
        <taxon>Brachycera</taxon>
        <taxon>Muscomorpha</taxon>
        <taxon>Ephydroidea</taxon>
        <taxon>Drosophilidae</taxon>
        <taxon>Drosophila</taxon>
        <taxon>Sophophora</taxon>
    </lineage>
</organism>
<sequence>MCIHCCRLRRTPCPPIPYSCPHCPVRTISSCCPLGSRPFAENPFVRGRDQEPPPDPCDTLPPRWLEVNRRVIYALANELDRSPEAAHYILLRLLYANYGKVMMISRKRRSFRVPLSGFPDQDLFSASNLFDINGYLCDPMAPETLGKLLHMMQDYIFRLRALNRKYKWFGNGDDLGEILPLLGEQDELVRLLKELFGASDVVSIPKLLGALNELEINNLFGKWKKKAAPGLVRSISDLYSEVTEPKNPMMMISLSSANVGFLGPFQIPVKRTPGSTNLTKRQNRSKNSAPITSLKSSPIPSKKTIPTTNIKTIPITNIGSNPTKNRRSVPSTSIGIGTPNPKPKKHVTIQTRSNSIEPKTTYVQAEMPMLYYKPFDAKNSSTWLSRHPDLNRLMPDGRIAKRRTHHRNPEEQKRLGSLRGKLSVQKENSVGNAEFGDIFGQTPRKSRRSTKQSIKSLPPKQRKP</sequence>
<evidence type="ECO:0000313" key="3">
    <source>
        <dbReference type="RefSeq" id="XP_016928158.2"/>
    </source>
</evidence>
<dbReference type="RefSeq" id="XP_016928158.2">
    <property type="nucleotide sequence ID" value="XM_017072669.4"/>
</dbReference>
<dbReference type="Proteomes" id="UP001652628">
    <property type="component" value="Chromosome 2R"/>
</dbReference>
<proteinExistence type="predicted"/>
<feature type="region of interest" description="Disordered" evidence="1">
    <location>
        <begin position="397"/>
        <end position="464"/>
    </location>
</feature>